<accession>A0A0D9ZVR3</accession>
<organism evidence="1">
    <name type="scientific">Oryza glumipatula</name>
    <dbReference type="NCBI Taxonomy" id="40148"/>
    <lineage>
        <taxon>Eukaryota</taxon>
        <taxon>Viridiplantae</taxon>
        <taxon>Streptophyta</taxon>
        <taxon>Embryophyta</taxon>
        <taxon>Tracheophyta</taxon>
        <taxon>Spermatophyta</taxon>
        <taxon>Magnoliopsida</taxon>
        <taxon>Liliopsida</taxon>
        <taxon>Poales</taxon>
        <taxon>Poaceae</taxon>
        <taxon>BOP clade</taxon>
        <taxon>Oryzoideae</taxon>
        <taxon>Oryzeae</taxon>
        <taxon>Oryzinae</taxon>
        <taxon>Oryza</taxon>
    </lineage>
</organism>
<sequence length="100" mass="11184">MKPRSPDAVTCNAAHTDGKFTDEIYHGGSFVSYGSSKAYIDEKMIFKQCLGMTEGKFEGILVTQRKDSDDTIAGVYWEDVVAHPVSQLPKVEFLKMFLQT</sequence>
<dbReference type="EnsemblPlants" id="OGLUM05G07600.1">
    <property type="protein sequence ID" value="OGLUM05G07600.1"/>
    <property type="gene ID" value="OGLUM05G07600"/>
</dbReference>
<protein>
    <submittedName>
        <fullName evidence="1">Uncharacterized protein</fullName>
    </submittedName>
</protein>
<dbReference type="HOGENOM" id="CLU_2310477_0_0_1"/>
<dbReference type="Proteomes" id="UP000026961">
    <property type="component" value="Chromosome 5"/>
</dbReference>
<evidence type="ECO:0000313" key="2">
    <source>
        <dbReference type="Proteomes" id="UP000026961"/>
    </source>
</evidence>
<dbReference type="Gramene" id="OGLUM05G07600.1">
    <property type="protein sequence ID" value="OGLUM05G07600.1"/>
    <property type="gene ID" value="OGLUM05G07600"/>
</dbReference>
<name>A0A0D9ZVR3_9ORYZ</name>
<evidence type="ECO:0000313" key="1">
    <source>
        <dbReference type="EnsemblPlants" id="OGLUM05G07600.1"/>
    </source>
</evidence>
<proteinExistence type="predicted"/>
<reference evidence="1" key="1">
    <citation type="submission" date="2015-04" db="UniProtKB">
        <authorList>
            <consortium name="EnsemblPlants"/>
        </authorList>
    </citation>
    <scope>IDENTIFICATION</scope>
</reference>
<dbReference type="AlphaFoldDB" id="A0A0D9ZVR3"/>
<reference evidence="1" key="2">
    <citation type="submission" date="2018-05" db="EMBL/GenBank/DDBJ databases">
        <title>OgluRS3 (Oryza glumaepatula Reference Sequence Version 3).</title>
        <authorList>
            <person name="Zhang J."/>
            <person name="Kudrna D."/>
            <person name="Lee S."/>
            <person name="Talag J."/>
            <person name="Welchert J."/>
            <person name="Wing R.A."/>
        </authorList>
    </citation>
    <scope>NUCLEOTIDE SEQUENCE [LARGE SCALE GENOMIC DNA]</scope>
</reference>
<keyword evidence="2" id="KW-1185">Reference proteome</keyword>